<dbReference type="Gene3D" id="1.25.40.10">
    <property type="entry name" value="Tetratricopeptide repeat domain"/>
    <property type="match status" value="1"/>
</dbReference>
<dbReference type="GO" id="GO:0060090">
    <property type="term" value="F:molecular adaptor activity"/>
    <property type="evidence" value="ECO:0007669"/>
    <property type="project" value="TreeGrafter"/>
</dbReference>
<keyword evidence="2" id="KW-0802">TPR repeat</keyword>
<dbReference type="InterPro" id="IPR011990">
    <property type="entry name" value="TPR-like_helical_dom_sf"/>
</dbReference>
<dbReference type="GO" id="GO:0072380">
    <property type="term" value="C:TRC complex"/>
    <property type="evidence" value="ECO:0007669"/>
    <property type="project" value="TreeGrafter"/>
</dbReference>
<dbReference type="EMBL" id="CAVNYO010000151">
    <property type="protein sequence ID" value="CAK5269694.1"/>
    <property type="molecule type" value="Genomic_DNA"/>
</dbReference>
<evidence type="ECO:0000313" key="3">
    <source>
        <dbReference type="EMBL" id="CAK5269694.1"/>
    </source>
</evidence>
<sequence length="582" mass="64889">MSVTELKAEGNALFNAKNFAAAEAKYAAAILASEQDSDDKTRAVLHANRAACRLSLKRRAWRYMDAVDDATRATHLDPTYAKAFGRLASAQVAMGDHTASQASWLGALDALPKSGLTPSETTQKLQYEAGLKAAIKAAALSQTYDTRAHLVAQNDAGSFPWTVASQMIPRLRAQARMNPDVLASSAWVIHYAYEEFAEGVGKMNFMRPYEASDNAGVAGMLGALAAMSNGIMRDERVMHISDPQFLVKFNKQVIFEANAVRAWTHEGPELVIQKALERQERDGWRSVRHALAVTVRAWMMRAFMEGGLRAQHTVSVDFYKNCLLVIRTLRDKWSSSSKDDRGVIFEKTFEFGIAKMYLEAIMQVRVPSRQRTCSVGWLMSFTQAYNPNTAPEMLDLLQTEADRLIREIEEFMALPKPQEPLDPGFMSSFCLYPKGQAYSCVEFCIIMSPNGSDPVPRSMRGFLQVQLIRLHPEDAQEYRAKAAPEYLKAAACFPPDDEKHTWFLKVALSNQQSSGKFTVREILDTMQRIAESAPKAKAIWERSALGMRGAWEELAGVAKQEAHLRQLVAQGKFSMDSCVSVE</sequence>
<dbReference type="GO" id="GO:0006620">
    <property type="term" value="P:post-translational protein targeting to endoplasmic reticulum membrane"/>
    <property type="evidence" value="ECO:0007669"/>
    <property type="project" value="TreeGrafter"/>
</dbReference>
<evidence type="ECO:0000256" key="2">
    <source>
        <dbReference type="ARBA" id="ARBA00022803"/>
    </source>
</evidence>
<evidence type="ECO:0000256" key="1">
    <source>
        <dbReference type="ARBA" id="ARBA00022737"/>
    </source>
</evidence>
<dbReference type="SUPFAM" id="SSF48452">
    <property type="entry name" value="TPR-like"/>
    <property type="match status" value="1"/>
</dbReference>
<dbReference type="AlphaFoldDB" id="A0AAD2JZ06"/>
<evidence type="ECO:0000313" key="4">
    <source>
        <dbReference type="Proteomes" id="UP001295794"/>
    </source>
</evidence>
<dbReference type="InterPro" id="IPR047150">
    <property type="entry name" value="SGT"/>
</dbReference>
<reference evidence="3" key="1">
    <citation type="submission" date="2023-11" db="EMBL/GenBank/DDBJ databases">
        <authorList>
            <person name="De Vega J J."/>
            <person name="De Vega J J."/>
        </authorList>
    </citation>
    <scope>NUCLEOTIDE SEQUENCE</scope>
</reference>
<keyword evidence="4" id="KW-1185">Reference proteome</keyword>
<gene>
    <name evidence="3" type="ORF">MYCIT1_LOCUS13611</name>
</gene>
<organism evidence="3 4">
    <name type="scientific">Mycena citricolor</name>
    <dbReference type="NCBI Taxonomy" id="2018698"/>
    <lineage>
        <taxon>Eukaryota</taxon>
        <taxon>Fungi</taxon>
        <taxon>Dikarya</taxon>
        <taxon>Basidiomycota</taxon>
        <taxon>Agaricomycotina</taxon>
        <taxon>Agaricomycetes</taxon>
        <taxon>Agaricomycetidae</taxon>
        <taxon>Agaricales</taxon>
        <taxon>Marasmiineae</taxon>
        <taxon>Mycenaceae</taxon>
        <taxon>Mycena</taxon>
    </lineage>
</organism>
<dbReference type="PANTHER" id="PTHR45831:SF5">
    <property type="entry name" value="STI1 DOMAIN-CONTAINING PROTEIN"/>
    <property type="match status" value="1"/>
</dbReference>
<name>A0AAD2JZ06_9AGAR</name>
<dbReference type="PANTHER" id="PTHR45831">
    <property type="entry name" value="LD24721P"/>
    <property type="match status" value="1"/>
</dbReference>
<dbReference type="GO" id="GO:0016020">
    <property type="term" value="C:membrane"/>
    <property type="evidence" value="ECO:0007669"/>
    <property type="project" value="TreeGrafter"/>
</dbReference>
<accession>A0AAD2JZ06</accession>
<keyword evidence="1" id="KW-0677">Repeat</keyword>
<protein>
    <submittedName>
        <fullName evidence="3">Uncharacterized protein</fullName>
    </submittedName>
</protein>
<proteinExistence type="predicted"/>
<comment type="caution">
    <text evidence="3">The sequence shown here is derived from an EMBL/GenBank/DDBJ whole genome shotgun (WGS) entry which is preliminary data.</text>
</comment>
<dbReference type="Proteomes" id="UP001295794">
    <property type="component" value="Unassembled WGS sequence"/>
</dbReference>